<organism evidence="1">
    <name type="scientific">Salmonella enterica</name>
    <name type="common">Salmonella choleraesuis</name>
    <dbReference type="NCBI Taxonomy" id="28901"/>
    <lineage>
        <taxon>Bacteria</taxon>
        <taxon>Pseudomonadati</taxon>
        <taxon>Pseudomonadota</taxon>
        <taxon>Gammaproteobacteria</taxon>
        <taxon>Enterobacterales</taxon>
        <taxon>Enterobacteriaceae</taxon>
        <taxon>Salmonella</taxon>
    </lineage>
</organism>
<proteinExistence type="predicted"/>
<reference evidence="1" key="1">
    <citation type="submission" date="2018-07" db="EMBL/GenBank/DDBJ databases">
        <authorList>
            <consortium name="PulseNet: The National Subtyping Network for Foodborne Disease Surveillance"/>
            <person name="Tarr C.L."/>
            <person name="Trees E."/>
            <person name="Katz L.S."/>
            <person name="Carleton-Romer H.A."/>
            <person name="Stroika S."/>
            <person name="Kucerova Z."/>
            <person name="Roache K.F."/>
            <person name="Sabol A.L."/>
            <person name="Besser J."/>
            <person name="Gerner-Smidt P."/>
        </authorList>
    </citation>
    <scope>NUCLEOTIDE SEQUENCE</scope>
    <source>
        <strain evidence="1">PNUSAS002170</strain>
    </source>
</reference>
<name>A0A627B7G7_SALER</name>
<gene>
    <name evidence="1" type="ORF">A9Y31_20915</name>
</gene>
<evidence type="ECO:0000313" key="1">
    <source>
        <dbReference type="EMBL" id="EDB5428768.1"/>
    </source>
</evidence>
<dbReference type="AlphaFoldDB" id="A0A627B7G7"/>
<dbReference type="EMBL" id="AALNVM010000022">
    <property type="protein sequence ID" value="EDB5428768.1"/>
    <property type="molecule type" value="Genomic_DNA"/>
</dbReference>
<accession>A0A627B7G7</accession>
<protein>
    <submittedName>
        <fullName evidence="1">Uncharacterized protein</fullName>
    </submittedName>
</protein>
<comment type="caution">
    <text evidence="1">The sequence shown here is derived from an EMBL/GenBank/DDBJ whole genome shotgun (WGS) entry which is preliminary data.</text>
</comment>
<sequence>MKVCNDDVEIKKRLKNYNPKRAGRRLPLNGEFKSEKLKSYLIKGLTESDLLVRTYNLLKAADESAMR</sequence>